<evidence type="ECO:0000256" key="2">
    <source>
        <dbReference type="ARBA" id="ARBA00023002"/>
    </source>
</evidence>
<comment type="similarity">
    <text evidence="1">Belongs to the short-chain dehydrogenases/reductases (SDR) family.</text>
</comment>
<gene>
    <name evidence="3" type="ORF">UTRI_06587_B</name>
</gene>
<dbReference type="PANTHER" id="PTHR43639:SF1">
    <property type="entry name" value="SHORT-CHAIN DEHYDROGENASE_REDUCTASE FAMILY PROTEIN"/>
    <property type="match status" value="1"/>
</dbReference>
<dbReference type="Pfam" id="PF13561">
    <property type="entry name" value="adh_short_C2"/>
    <property type="match status" value="1"/>
</dbReference>
<dbReference type="OrthoDB" id="1393670at2759"/>
<dbReference type="PANTHER" id="PTHR43639">
    <property type="entry name" value="OXIDOREDUCTASE, SHORT-CHAIN DEHYDROGENASE/REDUCTASE FAMILY (AFU_ORTHOLOGUE AFUA_5G02870)"/>
    <property type="match status" value="1"/>
</dbReference>
<name>A0A5C3EPN5_9BASI</name>
<evidence type="ECO:0000256" key="1">
    <source>
        <dbReference type="ARBA" id="ARBA00006484"/>
    </source>
</evidence>
<keyword evidence="4" id="KW-1185">Reference proteome</keyword>
<dbReference type="SUPFAM" id="SSF51735">
    <property type="entry name" value="NAD(P)-binding Rossmann-fold domains"/>
    <property type="match status" value="1"/>
</dbReference>
<dbReference type="PRINTS" id="PR00081">
    <property type="entry name" value="GDHRDH"/>
</dbReference>
<evidence type="ECO:0000313" key="3">
    <source>
        <dbReference type="EMBL" id="SPO31707.1"/>
    </source>
</evidence>
<dbReference type="GO" id="GO:0016491">
    <property type="term" value="F:oxidoreductase activity"/>
    <property type="evidence" value="ECO:0007669"/>
    <property type="project" value="UniProtKB-KW"/>
</dbReference>
<keyword evidence="2" id="KW-0560">Oxidoreductase</keyword>
<reference evidence="3 4" key="1">
    <citation type="submission" date="2018-03" db="EMBL/GenBank/DDBJ databases">
        <authorList>
            <person name="Guldener U."/>
        </authorList>
    </citation>
    <scope>NUCLEOTIDE SEQUENCE [LARGE SCALE GENOMIC DNA]</scope>
    <source>
        <strain evidence="3 4">NBRC100155</strain>
    </source>
</reference>
<sequence length="278" mass="29580">MTTTGRLEGKICLITGGIRGFGASIVSLFVSQGAKCLVLDLLVAQPGFYNPYTIESPSSSSSTTSTCSPTLSPPNNSAYAIKADITSRNSWQEALAQSKKVFGDIPTIIINNAGWTYSNKPTLQVQQDEFDKVFNINVKSIYLSVDVLLPELLKENNGQDAVFVNVSSTAAIRPRPGLVWCAVSTATKALAVEYAPNKIRFNTVCPVAGNTPLLSKFAGSKEAGDEMSSEKLAQFNASIPIGRLSQGKDIANACLFLADPQSCFITGVELPVDGGRCV</sequence>
<dbReference type="FunFam" id="3.40.50.720:FF:000084">
    <property type="entry name" value="Short-chain dehydrogenase reductase"/>
    <property type="match status" value="1"/>
</dbReference>
<organism evidence="3 4">
    <name type="scientific">Ustilago trichophora</name>
    <dbReference type="NCBI Taxonomy" id="86804"/>
    <lineage>
        <taxon>Eukaryota</taxon>
        <taxon>Fungi</taxon>
        <taxon>Dikarya</taxon>
        <taxon>Basidiomycota</taxon>
        <taxon>Ustilaginomycotina</taxon>
        <taxon>Ustilaginomycetes</taxon>
        <taxon>Ustilaginales</taxon>
        <taxon>Ustilaginaceae</taxon>
        <taxon>Ustilago</taxon>
    </lineage>
</organism>
<proteinExistence type="inferred from homology"/>
<dbReference type="Gene3D" id="3.40.50.720">
    <property type="entry name" value="NAD(P)-binding Rossmann-like Domain"/>
    <property type="match status" value="1"/>
</dbReference>
<dbReference type="AlphaFoldDB" id="A0A5C3EPN5"/>
<dbReference type="InterPro" id="IPR002347">
    <property type="entry name" value="SDR_fam"/>
</dbReference>
<dbReference type="Proteomes" id="UP000324022">
    <property type="component" value="Unassembled WGS sequence"/>
</dbReference>
<dbReference type="InterPro" id="IPR036291">
    <property type="entry name" value="NAD(P)-bd_dom_sf"/>
</dbReference>
<accession>A0A5C3EPN5</accession>
<evidence type="ECO:0000313" key="4">
    <source>
        <dbReference type="Proteomes" id="UP000324022"/>
    </source>
</evidence>
<dbReference type="EMBL" id="OOIN01000040">
    <property type="protein sequence ID" value="SPO31707.1"/>
    <property type="molecule type" value="Genomic_DNA"/>
</dbReference>
<protein>
    <submittedName>
        <fullName evidence="3">Related to oxidoreductase, short-chain dehydrogenase/reductase</fullName>
    </submittedName>
</protein>